<evidence type="ECO:0000313" key="3">
    <source>
        <dbReference type="EMBL" id="KAK4445760.1"/>
    </source>
</evidence>
<name>A0AAV9GEB8_9PEZI</name>
<evidence type="ECO:0000259" key="2">
    <source>
        <dbReference type="Pfam" id="PF14420"/>
    </source>
</evidence>
<dbReference type="AlphaFoldDB" id="A0AAV9GEB8"/>
<feature type="region of interest" description="Disordered" evidence="1">
    <location>
        <begin position="83"/>
        <end position="155"/>
    </location>
</feature>
<keyword evidence="4" id="KW-1185">Reference proteome</keyword>
<evidence type="ECO:0000313" key="4">
    <source>
        <dbReference type="Proteomes" id="UP001321760"/>
    </source>
</evidence>
<dbReference type="Pfam" id="PF14420">
    <property type="entry name" value="Clr5"/>
    <property type="match status" value="1"/>
</dbReference>
<reference evidence="3" key="1">
    <citation type="journal article" date="2023" name="Mol. Phylogenet. Evol.">
        <title>Genome-scale phylogeny and comparative genomics of the fungal order Sordariales.</title>
        <authorList>
            <person name="Hensen N."/>
            <person name="Bonometti L."/>
            <person name="Westerberg I."/>
            <person name="Brannstrom I.O."/>
            <person name="Guillou S."/>
            <person name="Cros-Aarteil S."/>
            <person name="Calhoun S."/>
            <person name="Haridas S."/>
            <person name="Kuo A."/>
            <person name="Mondo S."/>
            <person name="Pangilinan J."/>
            <person name="Riley R."/>
            <person name="LaButti K."/>
            <person name="Andreopoulos B."/>
            <person name="Lipzen A."/>
            <person name="Chen C."/>
            <person name="Yan M."/>
            <person name="Daum C."/>
            <person name="Ng V."/>
            <person name="Clum A."/>
            <person name="Steindorff A."/>
            <person name="Ohm R.A."/>
            <person name="Martin F."/>
            <person name="Silar P."/>
            <person name="Natvig D.O."/>
            <person name="Lalanne C."/>
            <person name="Gautier V."/>
            <person name="Ament-Velasquez S.L."/>
            <person name="Kruys A."/>
            <person name="Hutchinson M.I."/>
            <person name="Powell A.J."/>
            <person name="Barry K."/>
            <person name="Miller A.N."/>
            <person name="Grigoriev I.V."/>
            <person name="Debuchy R."/>
            <person name="Gladieux P."/>
            <person name="Hiltunen Thoren M."/>
            <person name="Johannesson H."/>
        </authorList>
    </citation>
    <scope>NUCLEOTIDE SEQUENCE</scope>
    <source>
        <strain evidence="3">PSN243</strain>
    </source>
</reference>
<protein>
    <recommendedName>
        <fullName evidence="2">Clr5 domain-containing protein</fullName>
    </recommendedName>
</protein>
<proteinExistence type="predicted"/>
<gene>
    <name evidence="3" type="ORF">QBC34DRAFT_497319</name>
</gene>
<dbReference type="InterPro" id="IPR025676">
    <property type="entry name" value="Clr5_dom"/>
</dbReference>
<reference evidence="3" key="2">
    <citation type="submission" date="2023-05" db="EMBL/GenBank/DDBJ databases">
        <authorList>
            <consortium name="Lawrence Berkeley National Laboratory"/>
            <person name="Steindorff A."/>
            <person name="Hensen N."/>
            <person name="Bonometti L."/>
            <person name="Westerberg I."/>
            <person name="Brannstrom I.O."/>
            <person name="Guillou S."/>
            <person name="Cros-Aarteil S."/>
            <person name="Calhoun S."/>
            <person name="Haridas S."/>
            <person name="Kuo A."/>
            <person name="Mondo S."/>
            <person name="Pangilinan J."/>
            <person name="Riley R."/>
            <person name="Labutti K."/>
            <person name="Andreopoulos B."/>
            <person name="Lipzen A."/>
            <person name="Chen C."/>
            <person name="Yanf M."/>
            <person name="Daum C."/>
            <person name="Ng V."/>
            <person name="Clum A."/>
            <person name="Ohm R."/>
            <person name="Martin F."/>
            <person name="Silar P."/>
            <person name="Natvig D."/>
            <person name="Lalanne C."/>
            <person name="Gautier V."/>
            <person name="Ament-Velasquez S.L."/>
            <person name="Kruys A."/>
            <person name="Hutchinson M.I."/>
            <person name="Powell A.J."/>
            <person name="Barry K."/>
            <person name="Miller A.N."/>
            <person name="Grigoriev I.V."/>
            <person name="Debuchy R."/>
            <person name="Gladieux P."/>
            <person name="Thoren M.H."/>
            <person name="Johannesson H."/>
        </authorList>
    </citation>
    <scope>NUCLEOTIDE SEQUENCE</scope>
    <source>
        <strain evidence="3">PSN243</strain>
    </source>
</reference>
<feature type="domain" description="Clr5" evidence="2">
    <location>
        <begin position="24"/>
        <end position="74"/>
    </location>
</feature>
<evidence type="ECO:0000256" key="1">
    <source>
        <dbReference type="SAM" id="MobiDB-lite"/>
    </source>
</evidence>
<dbReference type="EMBL" id="MU865962">
    <property type="protein sequence ID" value="KAK4445760.1"/>
    <property type="molecule type" value="Genomic_DNA"/>
</dbReference>
<dbReference type="Proteomes" id="UP001321760">
    <property type="component" value="Unassembled WGS sequence"/>
</dbReference>
<feature type="region of interest" description="Disordered" evidence="1">
    <location>
        <begin position="698"/>
        <end position="728"/>
    </location>
</feature>
<feature type="compositionally biased region" description="Polar residues" evidence="1">
    <location>
        <begin position="84"/>
        <end position="97"/>
    </location>
</feature>
<feature type="region of interest" description="Disordered" evidence="1">
    <location>
        <begin position="188"/>
        <end position="222"/>
    </location>
</feature>
<accession>A0AAV9GEB8</accession>
<sequence length="728" mass="81240">MPAPNGGFRFVDRLKAFRSPRITASKWDQHQTEVIEVYLRPSSISAVRQHMLTNHGFDATERQYEYRLQKWNVKRPAVGIAQTFPPSQANDRGSQTDSPPPDVTNDLRRNPFRLFTGKRQRHRSTQSSSSADSGLVVPPKKKPELEVGQHSHPRPAKVLGAPFCDGYNVSNPRAGALTLTQRGACPYVDSPGQRRGSMGIRSMGDFDSPGTLVDEPQDRSDSGVGLEALQEAQCGSAAEELRSDSAPKQNQERCLGFTWSPGLPRASVISMRDVDENQSSQGPSTADLDSGIRVIRHSRPADTFSSQDVVNVKLAADLFSVIRCDQEEARIHPSYEDVSFWYLAIQCAQTATQPQHLDIVQNIIQGELKHFEATRMDNEHADGFLIHMLFAVIHTRTGSQTAVLEHIARAREYARGDDWFLRILCQLPQDDRSLDLFSYHNALRLQAGDASDLVAPLALGPLPLPLLPPDPVLEFHILTHGPGPFELNWNQLVANPCLGSCMVWFESELRSMTLPCANGVDNGFPTEVANKRTRPNTLFFSLWKRLAVEAHSLSDHSPIWIRDTQKRMGISPTMLLMLLCRAIHDGLPDKPSVQPQESELLQHLQQRAANMVGGSDSERACCLLRQYLLHHSVTTRVHELQGLHVEKERALAHLKVTLSVSFRNLAAPTNSPVDTRCPPEVTSQSTELRAIPEDQTLAPSDRWSRPSNSSFFETSKRAETEVQMMTRN</sequence>
<comment type="caution">
    <text evidence="3">The sequence shown here is derived from an EMBL/GenBank/DDBJ whole genome shotgun (WGS) entry which is preliminary data.</text>
</comment>
<organism evidence="3 4">
    <name type="scientific">Podospora aff. communis PSN243</name>
    <dbReference type="NCBI Taxonomy" id="3040156"/>
    <lineage>
        <taxon>Eukaryota</taxon>
        <taxon>Fungi</taxon>
        <taxon>Dikarya</taxon>
        <taxon>Ascomycota</taxon>
        <taxon>Pezizomycotina</taxon>
        <taxon>Sordariomycetes</taxon>
        <taxon>Sordariomycetidae</taxon>
        <taxon>Sordariales</taxon>
        <taxon>Podosporaceae</taxon>
        <taxon>Podospora</taxon>
    </lineage>
</organism>